<dbReference type="Proteomes" id="UP000820669">
    <property type="component" value="Unassembled WGS sequence"/>
</dbReference>
<proteinExistence type="predicted"/>
<dbReference type="EMBL" id="JAAXLA010000019">
    <property type="protein sequence ID" value="NMH98118.1"/>
    <property type="molecule type" value="Genomic_DNA"/>
</dbReference>
<comment type="caution">
    <text evidence="2">The sequence shown here is derived from an EMBL/GenBank/DDBJ whole genome shotgun (WGS) entry which is preliminary data.</text>
</comment>
<reference evidence="2 3" key="1">
    <citation type="submission" date="2020-04" db="EMBL/GenBank/DDBJ databases">
        <authorList>
            <person name="Klaysubun C."/>
            <person name="Duangmal K."/>
            <person name="Lipun K."/>
        </authorList>
    </citation>
    <scope>NUCLEOTIDE SEQUENCE [LARGE SCALE GENOMIC DNA]</scope>
    <source>
        <strain evidence="2 3">K10HN5</strain>
    </source>
</reference>
<accession>A0ABX1SC96</accession>
<sequence length="102" mass="11201">MSALQLGPLDHQPRNIRPPFEVPTPGPARAGQDAVEHRRPRSHADKLAALHEPLAGIDLGTYDEQIIDWLAKWDTDVVGTVVSLLYRARQAGRDESRGTVTG</sequence>
<gene>
    <name evidence="2" type="ORF">HF526_12455</name>
</gene>
<dbReference type="RefSeq" id="WP_169381564.1">
    <property type="nucleotide sequence ID" value="NZ_JAAXLA010000019.1"/>
</dbReference>
<feature type="region of interest" description="Disordered" evidence="1">
    <location>
        <begin position="1"/>
        <end position="42"/>
    </location>
</feature>
<keyword evidence="3" id="KW-1185">Reference proteome</keyword>
<evidence type="ECO:0000313" key="3">
    <source>
        <dbReference type="Proteomes" id="UP000820669"/>
    </source>
</evidence>
<protein>
    <submittedName>
        <fullName evidence="2">Uncharacterized protein</fullName>
    </submittedName>
</protein>
<name>A0ABX1SC96_9PSEU</name>
<organism evidence="2 3">
    <name type="scientific">Pseudonocardia acidicola</name>
    <dbReference type="NCBI Taxonomy" id="2724939"/>
    <lineage>
        <taxon>Bacteria</taxon>
        <taxon>Bacillati</taxon>
        <taxon>Actinomycetota</taxon>
        <taxon>Actinomycetes</taxon>
        <taxon>Pseudonocardiales</taxon>
        <taxon>Pseudonocardiaceae</taxon>
        <taxon>Pseudonocardia</taxon>
    </lineage>
</organism>
<evidence type="ECO:0000313" key="2">
    <source>
        <dbReference type="EMBL" id="NMH98118.1"/>
    </source>
</evidence>
<evidence type="ECO:0000256" key="1">
    <source>
        <dbReference type="SAM" id="MobiDB-lite"/>
    </source>
</evidence>